<feature type="coiled-coil region" evidence="2">
    <location>
        <begin position="192"/>
        <end position="249"/>
    </location>
</feature>
<comment type="similarity">
    <text evidence="1">Belongs to the 2-oxoacid dehydrogenase family.</text>
</comment>
<protein>
    <recommendedName>
        <fullName evidence="4">Peripheral subunit-binding (PSBD) domain-containing protein</fullName>
    </recommendedName>
</protein>
<dbReference type="Gene3D" id="4.10.320.10">
    <property type="entry name" value="E3-binding domain"/>
    <property type="match status" value="1"/>
</dbReference>
<evidence type="ECO:0000313" key="5">
    <source>
        <dbReference type="EMBL" id="BBL79735.1"/>
    </source>
</evidence>
<dbReference type="Proteomes" id="UP000318065">
    <property type="component" value="Chromosome"/>
</dbReference>
<keyword evidence="6" id="KW-1185">Reference proteome</keyword>
<dbReference type="InterPro" id="IPR004167">
    <property type="entry name" value="PSBD"/>
</dbReference>
<evidence type="ECO:0000256" key="1">
    <source>
        <dbReference type="ARBA" id="ARBA00007317"/>
    </source>
</evidence>
<dbReference type="Pfam" id="PF02817">
    <property type="entry name" value="E3_binding"/>
    <property type="match status" value="1"/>
</dbReference>
<keyword evidence="2" id="KW-0175">Coiled coil</keyword>
<feature type="compositionally biased region" description="Basic and acidic residues" evidence="3">
    <location>
        <begin position="289"/>
        <end position="299"/>
    </location>
</feature>
<feature type="region of interest" description="Disordered" evidence="3">
    <location>
        <begin position="254"/>
        <end position="299"/>
    </location>
</feature>
<proteinExistence type="inferred from homology"/>
<dbReference type="EMBL" id="AP019791">
    <property type="protein sequence ID" value="BBL79735.1"/>
    <property type="molecule type" value="Genomic_DNA"/>
</dbReference>
<evidence type="ECO:0000256" key="3">
    <source>
        <dbReference type="SAM" id="MobiDB-lite"/>
    </source>
</evidence>
<name>A0A510HKC0_9ACTN</name>
<accession>A0A510HKC0</accession>
<dbReference type="PROSITE" id="PS51826">
    <property type="entry name" value="PSBD"/>
    <property type="match status" value="1"/>
</dbReference>
<dbReference type="InterPro" id="IPR036625">
    <property type="entry name" value="E3-bd_dom_sf"/>
</dbReference>
<dbReference type="SUPFAM" id="SSF47005">
    <property type="entry name" value="Peripheral subunit-binding domain of 2-oxo acid dehydrogenase complex"/>
    <property type="match status" value="1"/>
</dbReference>
<sequence>MTESRRPFGPDPAEIWSRWYEAGTRMWSDLLQGGSERYVDPWGLYRQWFESVERAREQPAKRNGTGSSSGSEELQEAWSRWVEAAIDSWQRSAQLGMYAAGLMPRWLKALQQAQENLLRVEEPPRDPMQFMAQWYNATSGPLAEFVQDVIEREEFLEPASQYLRSYAGLYRLFRRNAEEYLRTMQLPTRSDISRVASLVVALEEKVDRIEEAFEDFEYHSAKPATEERVARLEERLGRVEEKLDRLLREVGERPAGAAARATEAARREAAERGVDLSGVEGTGEGGRITVEDVRRKGEN</sequence>
<evidence type="ECO:0000313" key="6">
    <source>
        <dbReference type="Proteomes" id="UP000318065"/>
    </source>
</evidence>
<evidence type="ECO:0000256" key="2">
    <source>
        <dbReference type="SAM" id="Coils"/>
    </source>
</evidence>
<gene>
    <name evidence="5" type="ORF">RxyAA322_15890</name>
</gene>
<evidence type="ECO:0000259" key="4">
    <source>
        <dbReference type="PROSITE" id="PS51826"/>
    </source>
</evidence>
<reference evidence="5" key="1">
    <citation type="journal article" date="2019" name="Microbiol. Resour. Announc.">
        <title>Complete Genome Sequence of Rubrobacter xylanophilus Strain AA3-22, Isolated from Arima Onsen in Japan.</title>
        <authorList>
            <person name="Tomariguchi N."/>
            <person name="Miyazaki K."/>
        </authorList>
    </citation>
    <scope>NUCLEOTIDE SEQUENCE [LARGE SCALE GENOMIC DNA]</scope>
    <source>
        <strain evidence="5">AA3-22</strain>
    </source>
</reference>
<feature type="domain" description="Peripheral subunit-binding (PSBD)" evidence="4">
    <location>
        <begin position="260"/>
        <end position="297"/>
    </location>
</feature>
<dbReference type="RefSeq" id="WP_197735429.1">
    <property type="nucleotide sequence ID" value="NZ_AP019791.1"/>
</dbReference>
<dbReference type="AlphaFoldDB" id="A0A510HKC0"/>
<organism evidence="5 6">
    <name type="scientific">Rubrobacter xylanophilus</name>
    <dbReference type="NCBI Taxonomy" id="49319"/>
    <lineage>
        <taxon>Bacteria</taxon>
        <taxon>Bacillati</taxon>
        <taxon>Actinomycetota</taxon>
        <taxon>Rubrobacteria</taxon>
        <taxon>Rubrobacterales</taxon>
        <taxon>Rubrobacteraceae</taxon>
        <taxon>Rubrobacter</taxon>
    </lineage>
</organism>
<feature type="compositionally biased region" description="Basic and acidic residues" evidence="3">
    <location>
        <begin position="263"/>
        <end position="274"/>
    </location>
</feature>
<dbReference type="GO" id="GO:0016746">
    <property type="term" value="F:acyltransferase activity"/>
    <property type="evidence" value="ECO:0007669"/>
    <property type="project" value="InterPro"/>
</dbReference>